<reference evidence="5" key="1">
    <citation type="submission" date="2022-11" db="UniProtKB">
        <authorList>
            <consortium name="EnsemblMetazoa"/>
        </authorList>
    </citation>
    <scope>IDENTIFICATION</scope>
</reference>
<evidence type="ECO:0000259" key="4">
    <source>
        <dbReference type="PROSITE" id="PS50994"/>
    </source>
</evidence>
<feature type="region of interest" description="Disordered" evidence="2">
    <location>
        <begin position="159"/>
        <end position="187"/>
    </location>
</feature>
<dbReference type="EnsemblMetazoa" id="XM_038216232.1">
    <property type="protein sequence ID" value="XP_038072160.1"/>
    <property type="gene ID" value="LOC119740799"/>
</dbReference>
<dbReference type="SUPFAM" id="SSF53098">
    <property type="entry name" value="Ribonuclease H-like"/>
    <property type="match status" value="1"/>
</dbReference>
<dbReference type="PROSITE" id="PS50157">
    <property type="entry name" value="ZINC_FINGER_C2H2_2"/>
    <property type="match status" value="1"/>
</dbReference>
<proteinExistence type="predicted"/>
<evidence type="ECO:0008006" key="7">
    <source>
        <dbReference type="Google" id="ProtNLM"/>
    </source>
</evidence>
<dbReference type="OrthoDB" id="10030726at2759"/>
<dbReference type="PROSITE" id="PS00028">
    <property type="entry name" value="ZINC_FINGER_C2H2_1"/>
    <property type="match status" value="1"/>
</dbReference>
<dbReference type="InterPro" id="IPR036397">
    <property type="entry name" value="RNaseH_sf"/>
</dbReference>
<dbReference type="GeneID" id="119740799"/>
<evidence type="ECO:0000259" key="3">
    <source>
        <dbReference type="PROSITE" id="PS50157"/>
    </source>
</evidence>
<evidence type="ECO:0000256" key="1">
    <source>
        <dbReference type="PROSITE-ProRule" id="PRU00042"/>
    </source>
</evidence>
<dbReference type="GO" id="GO:0008270">
    <property type="term" value="F:zinc ion binding"/>
    <property type="evidence" value="ECO:0007669"/>
    <property type="project" value="UniProtKB-KW"/>
</dbReference>
<evidence type="ECO:0000256" key="2">
    <source>
        <dbReference type="SAM" id="MobiDB-lite"/>
    </source>
</evidence>
<dbReference type="RefSeq" id="XP_038072160.1">
    <property type="nucleotide sequence ID" value="XM_038216232.1"/>
</dbReference>
<dbReference type="PROSITE" id="PS50994">
    <property type="entry name" value="INTEGRASE"/>
    <property type="match status" value="1"/>
</dbReference>
<protein>
    <recommendedName>
        <fullName evidence="7">Integrase catalytic domain-containing protein</fullName>
    </recommendedName>
</protein>
<sequence length="258" mass="29244">MNADVRSFVRQCDTCASKKSPTKRRRAPLQQYVVGAPMQRVALDILGPLPETERGNKYVFGVPVELHSDQGRNFESQVFGEMCKVLGIKKRTTLYNPKSDVMIERFNRTLLSMVAVVIAHRRQRDWDEKVALATFAYRATPHETTGETPNMPYEGRPLLPWDGTEPDGTHRQPQRQEGESEIVGVENAEALEETLYEEVEAEEARELSEPGVIIMKNSPPKKTPRDLDEAATGKCPTCHDVFLHKRSLERHIKVEHGP</sequence>
<evidence type="ECO:0000313" key="6">
    <source>
        <dbReference type="Proteomes" id="UP000887568"/>
    </source>
</evidence>
<evidence type="ECO:0000313" key="5">
    <source>
        <dbReference type="EnsemblMetazoa" id="XP_038072160.1"/>
    </source>
</evidence>
<dbReference type="GO" id="GO:0003676">
    <property type="term" value="F:nucleic acid binding"/>
    <property type="evidence" value="ECO:0007669"/>
    <property type="project" value="InterPro"/>
</dbReference>
<accession>A0A914B8K4</accession>
<feature type="compositionally biased region" description="Basic and acidic residues" evidence="2">
    <location>
        <begin position="167"/>
        <end position="178"/>
    </location>
</feature>
<dbReference type="AlphaFoldDB" id="A0A914B8K4"/>
<keyword evidence="1" id="KW-0479">Metal-binding</keyword>
<organism evidence="5 6">
    <name type="scientific">Patiria miniata</name>
    <name type="common">Bat star</name>
    <name type="synonym">Asterina miniata</name>
    <dbReference type="NCBI Taxonomy" id="46514"/>
    <lineage>
        <taxon>Eukaryota</taxon>
        <taxon>Metazoa</taxon>
        <taxon>Echinodermata</taxon>
        <taxon>Eleutherozoa</taxon>
        <taxon>Asterozoa</taxon>
        <taxon>Asteroidea</taxon>
        <taxon>Valvatacea</taxon>
        <taxon>Valvatida</taxon>
        <taxon>Asterinidae</taxon>
        <taxon>Patiria</taxon>
    </lineage>
</organism>
<dbReference type="InterPro" id="IPR012337">
    <property type="entry name" value="RNaseH-like_sf"/>
</dbReference>
<keyword evidence="1" id="KW-0862">Zinc</keyword>
<dbReference type="InterPro" id="IPR001584">
    <property type="entry name" value="Integrase_cat-core"/>
</dbReference>
<feature type="domain" description="C2H2-type" evidence="3">
    <location>
        <begin position="233"/>
        <end position="258"/>
    </location>
</feature>
<name>A0A914B8K4_PATMI</name>
<feature type="domain" description="Integrase catalytic" evidence="4">
    <location>
        <begin position="58"/>
        <end position="157"/>
    </location>
</feature>
<dbReference type="PANTHER" id="PTHR47266">
    <property type="entry name" value="ENDONUCLEASE-RELATED"/>
    <property type="match status" value="1"/>
</dbReference>
<dbReference type="Gene3D" id="3.30.420.10">
    <property type="entry name" value="Ribonuclease H-like superfamily/Ribonuclease H"/>
    <property type="match status" value="1"/>
</dbReference>
<dbReference type="GO" id="GO:0015074">
    <property type="term" value="P:DNA integration"/>
    <property type="evidence" value="ECO:0007669"/>
    <property type="project" value="InterPro"/>
</dbReference>
<keyword evidence="1" id="KW-0863">Zinc-finger</keyword>
<dbReference type="Proteomes" id="UP000887568">
    <property type="component" value="Unplaced"/>
</dbReference>
<dbReference type="InterPro" id="IPR052160">
    <property type="entry name" value="Gypsy_RT_Integrase-like"/>
</dbReference>
<keyword evidence="6" id="KW-1185">Reference proteome</keyword>
<dbReference type="InterPro" id="IPR013087">
    <property type="entry name" value="Znf_C2H2_type"/>
</dbReference>